<reference evidence="3" key="2">
    <citation type="submission" date="2014-09" db="EMBL/GenBank/DDBJ databases">
        <authorList>
            <person name="Martin A.A."/>
        </authorList>
    </citation>
    <scope>NUCLEOTIDE SEQUENCE</scope>
    <source>
        <strain evidence="3">ED321</strain>
    </source>
</reference>
<protein>
    <submittedName>
        <fullName evidence="2 4">Uncharacterized protein</fullName>
    </submittedName>
</protein>
<evidence type="ECO:0000313" key="5">
    <source>
        <dbReference type="WormBase" id="SRAE_0000048400"/>
    </source>
</evidence>
<dbReference type="EMBL" id="LN609407">
    <property type="protein sequence ID" value="CEF61358.1"/>
    <property type="molecule type" value="Genomic_DNA"/>
</dbReference>
<reference evidence="2" key="1">
    <citation type="submission" date="2014-09" db="EMBL/GenBank/DDBJ databases">
        <authorList>
            <person name="Aslett A.Martin."/>
        </authorList>
    </citation>
    <scope>NUCLEOTIDE SEQUENCE</scope>
    <source>
        <strain evidence="2">ED321 Heterogonic</strain>
    </source>
</reference>
<dbReference type="AlphaFoldDB" id="A0A090MSS6"/>
<dbReference type="Proteomes" id="UP000035682">
    <property type="component" value="Unplaced"/>
</dbReference>
<feature type="coiled-coil region" evidence="1">
    <location>
        <begin position="181"/>
        <end position="208"/>
    </location>
</feature>
<keyword evidence="3" id="KW-1185">Reference proteome</keyword>
<feature type="coiled-coil region" evidence="1">
    <location>
        <begin position="10"/>
        <end position="37"/>
    </location>
</feature>
<dbReference type="RefSeq" id="XP_024500567.1">
    <property type="nucleotide sequence ID" value="XM_024646380.1"/>
</dbReference>
<dbReference type="WBParaSite" id="SRAE_0000048400.1">
    <property type="protein sequence ID" value="SRAE_0000048400.1"/>
    <property type="gene ID" value="WBGene00256228"/>
</dbReference>
<keyword evidence="1" id="KW-0175">Coiled coil</keyword>
<reference evidence="4" key="3">
    <citation type="submission" date="2020-12" db="UniProtKB">
        <authorList>
            <consortium name="WormBaseParasite"/>
        </authorList>
    </citation>
    <scope>IDENTIFICATION</scope>
</reference>
<accession>A0A090MSS6</accession>
<dbReference type="CTD" id="36373726"/>
<evidence type="ECO:0000256" key="1">
    <source>
        <dbReference type="SAM" id="Coils"/>
    </source>
</evidence>
<name>A0A090MSS6_STRRB</name>
<sequence>MVKESIDEGFQKLDGRMNSIEKQLTDMEKKITQAQTEDPKTKRNTHILDLTDTRRVTKGKEILQKHYDLLQDIQPSTEQSIHLMSEVTTGSETTMSTNGERKLSSFYTKDLDAFNPKFQISTYISILERAMRRDHIEEEDEKVDILCLKMPPYIYERISDITDYEKMKEFLVKNYDSKITKKSAQAKLRVAKVNLKNLEESLREIGKLVEQANPELKGDSLLNQQVNDCTSRLHADDKL</sequence>
<organism evidence="2">
    <name type="scientific">Strongyloides ratti</name>
    <name type="common">Parasitic roundworm</name>
    <dbReference type="NCBI Taxonomy" id="34506"/>
    <lineage>
        <taxon>Eukaryota</taxon>
        <taxon>Metazoa</taxon>
        <taxon>Ecdysozoa</taxon>
        <taxon>Nematoda</taxon>
        <taxon>Chromadorea</taxon>
        <taxon>Rhabditida</taxon>
        <taxon>Tylenchina</taxon>
        <taxon>Panagrolaimomorpha</taxon>
        <taxon>Strongyloidoidea</taxon>
        <taxon>Strongyloididae</taxon>
        <taxon>Strongyloides</taxon>
    </lineage>
</organism>
<dbReference type="GeneID" id="36373726"/>
<evidence type="ECO:0000313" key="3">
    <source>
        <dbReference type="Proteomes" id="UP000035682"/>
    </source>
</evidence>
<evidence type="ECO:0000313" key="4">
    <source>
        <dbReference type="WBParaSite" id="SRAE_0000048400.1"/>
    </source>
</evidence>
<gene>
    <name evidence="2 4 5" type="ORF">SRAE_0000048400</name>
</gene>
<evidence type="ECO:0000313" key="2">
    <source>
        <dbReference type="EMBL" id="CEF61358.1"/>
    </source>
</evidence>
<proteinExistence type="predicted"/>
<dbReference type="WormBase" id="SRAE_0000048400">
    <property type="protein sequence ID" value="SRP07002"/>
    <property type="gene ID" value="WBGene00256228"/>
</dbReference>